<dbReference type="EMBL" id="BMHV01000008">
    <property type="protein sequence ID" value="GGF61225.1"/>
    <property type="molecule type" value="Genomic_DNA"/>
</dbReference>
<feature type="domain" description="Mce/MlaD" evidence="2">
    <location>
        <begin position="41"/>
        <end position="118"/>
    </location>
</feature>
<dbReference type="AlphaFoldDB" id="A0A917BZA0"/>
<keyword evidence="4" id="KW-1185">Reference proteome</keyword>
<dbReference type="PANTHER" id="PTHR33371:SF4">
    <property type="entry name" value="INTERMEMBRANE PHOSPHOLIPID TRANSPORT SYSTEM BINDING PROTEIN MLAD"/>
    <property type="match status" value="1"/>
</dbReference>
<accession>A0A917BZA0</accession>
<dbReference type="RefSeq" id="WP_188663165.1">
    <property type="nucleotide sequence ID" value="NZ_BMHV01000008.1"/>
</dbReference>
<evidence type="ECO:0000259" key="2">
    <source>
        <dbReference type="Pfam" id="PF02470"/>
    </source>
</evidence>
<evidence type="ECO:0000313" key="4">
    <source>
        <dbReference type="Proteomes" id="UP000632498"/>
    </source>
</evidence>
<protein>
    <recommendedName>
        <fullName evidence="2">Mce/MlaD domain-containing protein</fullName>
    </recommendedName>
</protein>
<proteinExistence type="predicted"/>
<sequence length="322" mass="35046">MSALKNAKMNYMIVGSFVIACIVSLIIAVALLSGRTGVVDTYYTYYAKVQGLKFGTQVVYEGYPVGQIEQIIPEKHNGRMRFKIEMSIAEGWDIPDDSIAAVSSAGLLSALTINIRAGTSKIPLKPGDNISGVENADLFAAMSSLAEQISSLMESDVRPLLLNLNTAVNSAAILLAEDGNDMAKQLKGILDQIGTRTPEIADNLTRFSQDLNSSGNELTQILSASNREKINQTITELGQIGSSLQKADHMMTNMDSMVTNGKPEMEKAISDLRFVMETLARHIDTISQNLEGTSRNMYEFSRHIRQNPGLLLGGTPPKDRAE</sequence>
<dbReference type="Pfam" id="PF02470">
    <property type="entry name" value="MlaD"/>
    <property type="match status" value="1"/>
</dbReference>
<feature type="transmembrane region" description="Helical" evidence="1">
    <location>
        <begin position="12"/>
        <end position="32"/>
    </location>
</feature>
<dbReference type="Proteomes" id="UP000632498">
    <property type="component" value="Unassembled WGS sequence"/>
</dbReference>
<comment type="caution">
    <text evidence="3">The sequence shown here is derived from an EMBL/GenBank/DDBJ whole genome shotgun (WGS) entry which is preliminary data.</text>
</comment>
<dbReference type="PANTHER" id="PTHR33371">
    <property type="entry name" value="INTERMEMBRANE PHOSPHOLIPID TRANSPORT SYSTEM BINDING PROTEIN MLAD-RELATED"/>
    <property type="match status" value="1"/>
</dbReference>
<organism evidence="3 4">
    <name type="scientific">Terasakiella brassicae</name>
    <dbReference type="NCBI Taxonomy" id="1634917"/>
    <lineage>
        <taxon>Bacteria</taxon>
        <taxon>Pseudomonadati</taxon>
        <taxon>Pseudomonadota</taxon>
        <taxon>Alphaproteobacteria</taxon>
        <taxon>Rhodospirillales</taxon>
        <taxon>Terasakiellaceae</taxon>
        <taxon>Terasakiella</taxon>
    </lineage>
</organism>
<dbReference type="InterPro" id="IPR052336">
    <property type="entry name" value="MlaD_Phospholipid_Transporter"/>
</dbReference>
<dbReference type="InterPro" id="IPR003399">
    <property type="entry name" value="Mce/MlaD"/>
</dbReference>
<name>A0A917BZA0_9PROT</name>
<reference evidence="3" key="2">
    <citation type="submission" date="2020-09" db="EMBL/GenBank/DDBJ databases">
        <authorList>
            <person name="Sun Q."/>
            <person name="Zhou Y."/>
        </authorList>
    </citation>
    <scope>NUCLEOTIDE SEQUENCE</scope>
    <source>
        <strain evidence="3">CGMCC 1.15254</strain>
    </source>
</reference>
<keyword evidence="1" id="KW-0812">Transmembrane</keyword>
<evidence type="ECO:0000313" key="3">
    <source>
        <dbReference type="EMBL" id="GGF61225.1"/>
    </source>
</evidence>
<reference evidence="3" key="1">
    <citation type="journal article" date="2014" name="Int. J. Syst. Evol. Microbiol.">
        <title>Complete genome sequence of Corynebacterium casei LMG S-19264T (=DSM 44701T), isolated from a smear-ripened cheese.</title>
        <authorList>
            <consortium name="US DOE Joint Genome Institute (JGI-PGF)"/>
            <person name="Walter F."/>
            <person name="Albersmeier A."/>
            <person name="Kalinowski J."/>
            <person name="Ruckert C."/>
        </authorList>
    </citation>
    <scope>NUCLEOTIDE SEQUENCE</scope>
    <source>
        <strain evidence="3">CGMCC 1.15254</strain>
    </source>
</reference>
<keyword evidence="1" id="KW-0472">Membrane</keyword>
<gene>
    <name evidence="3" type="ORF">GCM10011332_13810</name>
</gene>
<evidence type="ECO:0000256" key="1">
    <source>
        <dbReference type="SAM" id="Phobius"/>
    </source>
</evidence>
<keyword evidence="1" id="KW-1133">Transmembrane helix</keyword>
<dbReference type="PROSITE" id="PS51257">
    <property type="entry name" value="PROKAR_LIPOPROTEIN"/>
    <property type="match status" value="1"/>
</dbReference>